<dbReference type="NCBIfam" id="TIGR01583">
    <property type="entry name" value="formate-DH-gamm"/>
    <property type="match status" value="1"/>
</dbReference>
<comment type="caution">
    <text evidence="15">The sequence shown here is derived from an EMBL/GenBank/DDBJ whole genome shotgun (WGS) entry which is preliminary data.</text>
</comment>
<evidence type="ECO:0000313" key="15">
    <source>
        <dbReference type="EMBL" id="KMQ93934.1"/>
    </source>
</evidence>
<accession>A0A0J7KUJ9</accession>
<dbReference type="Gene3D" id="1.20.950.20">
    <property type="entry name" value="Transmembrane di-heme cytochromes, Chain C"/>
    <property type="match status" value="1"/>
</dbReference>
<dbReference type="InterPro" id="IPR006471">
    <property type="entry name" value="Formate_DH_gsu"/>
</dbReference>
<dbReference type="Proteomes" id="UP000036403">
    <property type="component" value="Unassembled WGS sequence"/>
</dbReference>
<evidence type="ECO:0000259" key="14">
    <source>
        <dbReference type="Pfam" id="PF01292"/>
    </source>
</evidence>
<keyword evidence="16" id="KW-1185">Reference proteome</keyword>
<protein>
    <submittedName>
        <fullName evidence="15">Formate dehydrogenase gamma subunit</fullName>
    </submittedName>
</protein>
<evidence type="ECO:0000256" key="13">
    <source>
        <dbReference type="SAM" id="Phobius"/>
    </source>
</evidence>
<keyword evidence="12 13" id="KW-0472">Membrane</keyword>
<evidence type="ECO:0000256" key="9">
    <source>
        <dbReference type="ARBA" id="ARBA00022982"/>
    </source>
</evidence>
<evidence type="ECO:0000256" key="5">
    <source>
        <dbReference type="ARBA" id="ARBA00022475"/>
    </source>
</evidence>
<keyword evidence="4" id="KW-0813">Transport</keyword>
<dbReference type="Pfam" id="PF01292">
    <property type="entry name" value="Ni_hydr_CYTB"/>
    <property type="match status" value="1"/>
</dbReference>
<dbReference type="GO" id="GO:0036397">
    <property type="term" value="F:formate dehydrogenase (quinone) activity"/>
    <property type="evidence" value="ECO:0007669"/>
    <property type="project" value="TreeGrafter"/>
</dbReference>
<dbReference type="GO" id="GO:0009055">
    <property type="term" value="F:electron transfer activity"/>
    <property type="evidence" value="ECO:0007669"/>
    <property type="project" value="InterPro"/>
</dbReference>
<dbReference type="FunFam" id="1.20.950.20:FF:000002">
    <property type="entry name" value="Formate dehydrogenase cytochrome b556 subunit"/>
    <property type="match status" value="1"/>
</dbReference>
<feature type="transmembrane region" description="Helical" evidence="13">
    <location>
        <begin position="48"/>
        <end position="69"/>
    </location>
</feature>
<dbReference type="GO" id="GO:0009061">
    <property type="term" value="P:anaerobic respiration"/>
    <property type="evidence" value="ECO:0007669"/>
    <property type="project" value="TreeGrafter"/>
</dbReference>
<dbReference type="InterPro" id="IPR051817">
    <property type="entry name" value="FDH_cytochrome_b556_subunit"/>
</dbReference>
<gene>
    <name evidence="15" type="ORF">RF55_5943</name>
</gene>
<dbReference type="EMBL" id="LBMM01003128">
    <property type="protein sequence ID" value="KMQ93934.1"/>
    <property type="molecule type" value="Genomic_DNA"/>
</dbReference>
<feature type="transmembrane region" description="Helical" evidence="13">
    <location>
        <begin position="140"/>
        <end position="167"/>
    </location>
</feature>
<dbReference type="GO" id="GO:0008863">
    <property type="term" value="F:formate dehydrogenase (NAD+) activity"/>
    <property type="evidence" value="ECO:0007669"/>
    <property type="project" value="InterPro"/>
</dbReference>
<evidence type="ECO:0000256" key="1">
    <source>
        <dbReference type="ARBA" id="ARBA00001971"/>
    </source>
</evidence>
<comment type="subcellular location">
    <subcellularLocation>
        <location evidence="2">Cell membrane</location>
        <topology evidence="2">Multi-pass membrane protein</topology>
    </subcellularLocation>
</comment>
<dbReference type="InterPro" id="IPR016174">
    <property type="entry name" value="Di-haem_cyt_TM"/>
</dbReference>
<evidence type="ECO:0000256" key="12">
    <source>
        <dbReference type="ARBA" id="ARBA00023136"/>
    </source>
</evidence>
<keyword evidence="6" id="KW-0349">Heme</keyword>
<dbReference type="SUPFAM" id="SSF81342">
    <property type="entry name" value="Transmembrane di-heme cytochromes"/>
    <property type="match status" value="1"/>
</dbReference>
<dbReference type="AlphaFoldDB" id="A0A0J7KUJ9"/>
<evidence type="ECO:0000256" key="4">
    <source>
        <dbReference type="ARBA" id="ARBA00022448"/>
    </source>
</evidence>
<keyword evidence="9" id="KW-0249">Electron transport</keyword>
<evidence type="ECO:0000256" key="8">
    <source>
        <dbReference type="ARBA" id="ARBA00022723"/>
    </source>
</evidence>
<organism evidence="15 16">
    <name type="scientific">Lasius niger</name>
    <name type="common">Black garden ant</name>
    <dbReference type="NCBI Taxonomy" id="67767"/>
    <lineage>
        <taxon>Eukaryota</taxon>
        <taxon>Metazoa</taxon>
        <taxon>Ecdysozoa</taxon>
        <taxon>Arthropoda</taxon>
        <taxon>Hexapoda</taxon>
        <taxon>Insecta</taxon>
        <taxon>Pterygota</taxon>
        <taxon>Neoptera</taxon>
        <taxon>Endopterygota</taxon>
        <taxon>Hymenoptera</taxon>
        <taxon>Apocrita</taxon>
        <taxon>Aculeata</taxon>
        <taxon>Formicoidea</taxon>
        <taxon>Formicidae</taxon>
        <taxon>Formicinae</taxon>
        <taxon>Lasius</taxon>
        <taxon>Lasius</taxon>
    </lineage>
</organism>
<dbReference type="GO" id="GO:0009326">
    <property type="term" value="C:formate dehydrogenase complex"/>
    <property type="evidence" value="ECO:0007669"/>
    <property type="project" value="InterPro"/>
</dbReference>
<feature type="domain" description="Cytochrome b561 bacterial/Ni-hydrogenase" evidence="14">
    <location>
        <begin position="7"/>
        <end position="179"/>
    </location>
</feature>
<keyword evidence="11" id="KW-0408">Iron</keyword>
<evidence type="ECO:0000256" key="6">
    <source>
        <dbReference type="ARBA" id="ARBA00022617"/>
    </source>
</evidence>
<keyword evidence="7 13" id="KW-0812">Transmembrane</keyword>
<dbReference type="GO" id="GO:0022904">
    <property type="term" value="P:respiratory electron transport chain"/>
    <property type="evidence" value="ECO:0007669"/>
    <property type="project" value="InterPro"/>
</dbReference>
<feature type="transmembrane region" description="Helical" evidence="13">
    <location>
        <begin position="12"/>
        <end position="33"/>
    </location>
</feature>
<sequence length="219" mass="25042">MRTTYGKRLLHWLNAICFFIVGLSGLSFFFPSFEILGRVLGTPQTARIYHPFLGVFVFLCLLVMFFNFVKGNLFQKTDLLWFKNIDSVLLNQHGKDLHIGKYNAGQKVLFWLIMSSICVLLASGLIVWREYFSDYFPVPVLRVAILAHSAVALALMLLVLGHIYFGVWVRGSIPAMVTGFVSLRWARVHHSRWYEELMAKQAKGEGEKITESEKHTSGH</sequence>
<evidence type="ECO:0000256" key="10">
    <source>
        <dbReference type="ARBA" id="ARBA00022989"/>
    </source>
</evidence>
<comment type="cofactor">
    <cofactor evidence="1">
        <name>heme</name>
        <dbReference type="ChEBI" id="CHEBI:30413"/>
    </cofactor>
</comment>
<dbReference type="GO" id="GO:0015944">
    <property type="term" value="P:formate oxidation"/>
    <property type="evidence" value="ECO:0007669"/>
    <property type="project" value="TreeGrafter"/>
</dbReference>
<comment type="similarity">
    <text evidence="3">Belongs to the formate dehydrogenase gamma subunit family.</text>
</comment>
<dbReference type="PANTHER" id="PTHR30074">
    <property type="entry name" value="FORMATE DEHYDROGENASE, NITRATE-INDUCIBLE, CYTOCHROME B556 FDN SUBUNIT"/>
    <property type="match status" value="1"/>
</dbReference>
<dbReference type="GO" id="GO:0005886">
    <property type="term" value="C:plasma membrane"/>
    <property type="evidence" value="ECO:0007669"/>
    <property type="project" value="UniProtKB-SubCell"/>
</dbReference>
<evidence type="ECO:0000256" key="2">
    <source>
        <dbReference type="ARBA" id="ARBA00004651"/>
    </source>
</evidence>
<keyword evidence="8" id="KW-0479">Metal-binding</keyword>
<evidence type="ECO:0000256" key="11">
    <source>
        <dbReference type="ARBA" id="ARBA00023004"/>
    </source>
</evidence>
<evidence type="ECO:0000256" key="3">
    <source>
        <dbReference type="ARBA" id="ARBA00010747"/>
    </source>
</evidence>
<evidence type="ECO:0000313" key="16">
    <source>
        <dbReference type="Proteomes" id="UP000036403"/>
    </source>
</evidence>
<keyword evidence="10 13" id="KW-1133">Transmembrane helix</keyword>
<proteinExistence type="inferred from homology"/>
<evidence type="ECO:0000256" key="7">
    <source>
        <dbReference type="ARBA" id="ARBA00022692"/>
    </source>
</evidence>
<dbReference type="PANTHER" id="PTHR30074:SF5">
    <property type="entry name" value="FORMATE DEHYDROGENASE, NITRATE-INDUCIBLE, CYTOCHROME B556(FDN) SUBUNIT"/>
    <property type="match status" value="1"/>
</dbReference>
<feature type="transmembrane region" description="Helical" evidence="13">
    <location>
        <begin position="108"/>
        <end position="128"/>
    </location>
</feature>
<keyword evidence="5" id="KW-1003">Cell membrane</keyword>
<reference evidence="15 16" key="1">
    <citation type="submission" date="2015-04" db="EMBL/GenBank/DDBJ databases">
        <title>Lasius niger genome sequencing.</title>
        <authorList>
            <person name="Konorov E.A."/>
            <person name="Nikitin M.A."/>
            <person name="Kirill M.V."/>
            <person name="Chang P."/>
        </authorList>
    </citation>
    <scope>NUCLEOTIDE SEQUENCE [LARGE SCALE GENOMIC DNA]</scope>
    <source>
        <tissue evidence="15">Whole</tissue>
    </source>
</reference>
<dbReference type="PaxDb" id="67767-A0A0J7KUJ9"/>
<dbReference type="GO" id="GO:0046872">
    <property type="term" value="F:metal ion binding"/>
    <property type="evidence" value="ECO:0007669"/>
    <property type="project" value="UniProtKB-KW"/>
</dbReference>
<dbReference type="STRING" id="67767.A0A0J7KUJ9"/>
<dbReference type="InterPro" id="IPR011577">
    <property type="entry name" value="Cyt_b561_bac/Ni-Hgenase"/>
</dbReference>
<name>A0A0J7KUJ9_LASNI</name>